<dbReference type="Gene3D" id="3.40.50.1820">
    <property type="entry name" value="alpha/beta hydrolase"/>
    <property type="match status" value="1"/>
</dbReference>
<evidence type="ECO:0000313" key="2">
    <source>
        <dbReference type="Proteomes" id="UP000445000"/>
    </source>
</evidence>
<evidence type="ECO:0008006" key="3">
    <source>
        <dbReference type="Google" id="ProtNLM"/>
    </source>
</evidence>
<protein>
    <recommendedName>
        <fullName evidence="3">Alpha/beta hydrolase</fullName>
    </recommendedName>
</protein>
<keyword evidence="2" id="KW-1185">Reference proteome</keyword>
<sequence length="176" mass="19429">MRSAAPAAYVTRPCYNGLRSDKCNVELWTGARYSSEVVDSMVATVREAQRRIGAERVALVGYSGGGSLAVLIAERLENVVSVVTVAANLDTDAWTEHHQYLRLSQSLNPALSDKPHPWPELHLRGANDLVVPLATTERYFARYPHAQQRTVEGFDHVCCWVRDWPAISATPTPSGL</sequence>
<dbReference type="EMBL" id="BLJN01000001">
    <property type="protein sequence ID" value="GFE78494.1"/>
    <property type="molecule type" value="Genomic_DNA"/>
</dbReference>
<gene>
    <name evidence="1" type="ORF">GCM10011487_04940</name>
</gene>
<dbReference type="InterPro" id="IPR029058">
    <property type="entry name" value="AB_hydrolase_fold"/>
</dbReference>
<organism evidence="1 2">
    <name type="scientific">Steroidobacter agaridevorans</name>
    <dbReference type="NCBI Taxonomy" id="2695856"/>
    <lineage>
        <taxon>Bacteria</taxon>
        <taxon>Pseudomonadati</taxon>
        <taxon>Pseudomonadota</taxon>
        <taxon>Gammaproteobacteria</taxon>
        <taxon>Steroidobacterales</taxon>
        <taxon>Steroidobacteraceae</taxon>
        <taxon>Steroidobacter</taxon>
    </lineage>
</organism>
<comment type="caution">
    <text evidence="1">The sequence shown here is derived from an EMBL/GenBank/DDBJ whole genome shotgun (WGS) entry which is preliminary data.</text>
</comment>
<reference evidence="2" key="1">
    <citation type="submission" date="2020-01" db="EMBL/GenBank/DDBJ databases">
        <title>'Steroidobacter agaridevorans' sp. nov., agar-degrading bacteria isolated from rhizosphere soils.</title>
        <authorList>
            <person name="Ikenaga M."/>
            <person name="Kataoka M."/>
            <person name="Murouchi A."/>
            <person name="Katsuragi S."/>
            <person name="Sakai M."/>
        </authorList>
    </citation>
    <scope>NUCLEOTIDE SEQUENCE [LARGE SCALE GENOMIC DNA]</scope>
    <source>
        <strain evidence="2">YU21-B</strain>
    </source>
</reference>
<dbReference type="SUPFAM" id="SSF53474">
    <property type="entry name" value="alpha/beta-Hydrolases"/>
    <property type="match status" value="1"/>
</dbReference>
<dbReference type="Proteomes" id="UP000445000">
    <property type="component" value="Unassembled WGS sequence"/>
</dbReference>
<dbReference type="AlphaFoldDB" id="A0A829Y5L1"/>
<name>A0A829Y5L1_9GAMM</name>
<evidence type="ECO:0000313" key="1">
    <source>
        <dbReference type="EMBL" id="GFE78494.1"/>
    </source>
</evidence>
<accession>A0A829Y5L1</accession>
<proteinExistence type="predicted"/>